<dbReference type="InterPro" id="IPR002711">
    <property type="entry name" value="HNH"/>
</dbReference>
<sequence length="267" mass="30796">MEVPKPKNYCRCGCGTEIKATRKWVSTHNLKKRNENYTYIANRAHREVECMECEKKQLKRADHVKRRNGKVYCSSACANKANARAPRSYPERKTGKMKKCKICRKEFYVQKAVLSYGRGIFCSRECHFEWLKENPRINFVKGNDNSGKNNGMYKNGKHAGRGYRGDKRKIKQELIERDGGKECLLCGLPGDGLHMHRVVYGSQGGKYETSNCIQLCGEDHALVHSSKKTWLEPQQNYLAEPNEKNRNKLIKLRLEVLGITTESLFEE</sequence>
<name>A0ABU6KAE4_9BACI</name>
<dbReference type="InterPro" id="IPR003615">
    <property type="entry name" value="HNH_nuc"/>
</dbReference>
<comment type="caution">
    <text evidence="2">The sequence shown here is derived from an EMBL/GenBank/DDBJ whole genome shotgun (WGS) entry which is preliminary data.</text>
</comment>
<keyword evidence="2" id="KW-0378">Hydrolase</keyword>
<proteinExistence type="predicted"/>
<evidence type="ECO:0000313" key="3">
    <source>
        <dbReference type="Proteomes" id="UP001335737"/>
    </source>
</evidence>
<organism evidence="2 3">
    <name type="scientific">Virgibacillus tibetensis</name>
    <dbReference type="NCBI Taxonomy" id="3042313"/>
    <lineage>
        <taxon>Bacteria</taxon>
        <taxon>Bacillati</taxon>
        <taxon>Bacillota</taxon>
        <taxon>Bacilli</taxon>
        <taxon>Bacillales</taxon>
        <taxon>Bacillaceae</taxon>
        <taxon>Virgibacillus</taxon>
    </lineage>
</organism>
<dbReference type="EMBL" id="JARZFX010000001">
    <property type="protein sequence ID" value="MEC5422095.1"/>
    <property type="molecule type" value="Genomic_DNA"/>
</dbReference>
<keyword evidence="3" id="KW-1185">Reference proteome</keyword>
<dbReference type="SMART" id="SM00507">
    <property type="entry name" value="HNHc"/>
    <property type="match status" value="1"/>
</dbReference>
<protein>
    <submittedName>
        <fullName evidence="2">HNH endonuclease</fullName>
    </submittedName>
</protein>
<keyword evidence="2" id="KW-0255">Endonuclease</keyword>
<dbReference type="RefSeq" id="WP_327605668.1">
    <property type="nucleotide sequence ID" value="NZ_JARZFX010000001.1"/>
</dbReference>
<dbReference type="Pfam" id="PF01844">
    <property type="entry name" value="HNH"/>
    <property type="match status" value="1"/>
</dbReference>
<gene>
    <name evidence="2" type="ORF">QGM71_01130</name>
</gene>
<dbReference type="Proteomes" id="UP001335737">
    <property type="component" value="Unassembled WGS sequence"/>
</dbReference>
<evidence type="ECO:0000313" key="2">
    <source>
        <dbReference type="EMBL" id="MEC5422095.1"/>
    </source>
</evidence>
<accession>A0ABU6KAE4</accession>
<keyword evidence="2" id="KW-0540">Nuclease</keyword>
<dbReference type="GO" id="GO:0004519">
    <property type="term" value="F:endonuclease activity"/>
    <property type="evidence" value="ECO:0007669"/>
    <property type="project" value="UniProtKB-KW"/>
</dbReference>
<feature type="domain" description="HNH nuclease" evidence="1">
    <location>
        <begin position="169"/>
        <end position="221"/>
    </location>
</feature>
<evidence type="ECO:0000259" key="1">
    <source>
        <dbReference type="SMART" id="SM00507"/>
    </source>
</evidence>
<reference evidence="2 3" key="1">
    <citation type="journal article" date="2024" name="Int. J. Syst. Evol. Microbiol.">
        <title>Virgibacillus tibetensis sp. nov., isolated from salt lake on the Tibetan Plateau of China.</title>
        <authorList>
            <person name="Phurbu D."/>
            <person name="Liu Z.-X."/>
            <person name="Wang R."/>
            <person name="Zheng Y.-Y."/>
            <person name="Liu H.-C."/>
            <person name="Zhou Y.-G."/>
            <person name="Yu Y.-J."/>
            <person name="Li A.-H."/>
        </authorList>
    </citation>
    <scope>NUCLEOTIDE SEQUENCE [LARGE SCALE GENOMIC DNA]</scope>
    <source>
        <strain evidence="2 3">C22-A2</strain>
    </source>
</reference>
<dbReference type="Gene3D" id="1.10.30.50">
    <property type="match status" value="1"/>
</dbReference>